<dbReference type="Proteomes" id="UP001209540">
    <property type="component" value="Unassembled WGS sequence"/>
</dbReference>
<sequence length="753" mass="83632">MSVQAAVALLNRNASTSSTTKPVVPSWKSNATTATTVNNNDKAAELKKFRTRTPSGGVASILSKFDQQQPPSTTSTSTTSNSNNSSVANISNKKTNNNNNLVTAPMTVTTSSSSSSSISTTVPITNESIGILSTIGTSATAAPSESTTSSTISTPKSSIKVRQRKSSSVSAAAVTRRSRSASVRDRAATINRNIVADTLAQELAALYQDTLNKLQAAEEEIEKLHQQCQQENNNNHSNTATKKQHDDQVDNKMASQLRDYEIRIQYLSEKLDQLSQEHSMLERQLDQEQRRTKRITLDTPISPEFRPFSKLFDTTNTTTTATGSTTTDDIIDRRRITVDTNLTSENDEFWNCLLDVYEKGSSVNTSITTEEDQEEDNDSSNTNKAVISTTPAIATSTLPPIDNKEQQLVVAELLFVKKQLTAVEKGAQMMLERHIRDLEKERQQTRTLTEVVHKQDQLIASLESKLCSDEYSSKKDNNNSHLLLQEQVELQRIELEDKRGLLTRLLDEREELLRQVMNNNCNKPLPSGVRSRSASVRSSIDVLSEMSKESRHPLSRASSSSLRQQHNQQQLQQQSSPRSSMGSQATSTLLGRSTPPPTAPPKDPLPPLPPRSSSSMHSILSPATSWSSADYAAATGRYSNNHHIKSNHSGDIVSSTVYRESFNNGTTMESPLPPHPSTFLHHYPPQHQQPIWLDYQSMDPQQQQQQQQQQKQQSPQPQTSYTINRQPTVKLRKANSNGNSAFWKGWRHRLGSR</sequence>
<feature type="compositionally biased region" description="Low complexity" evidence="1">
    <location>
        <begin position="226"/>
        <end position="235"/>
    </location>
</feature>
<feature type="compositionally biased region" description="Acidic residues" evidence="1">
    <location>
        <begin position="369"/>
        <end position="378"/>
    </location>
</feature>
<reference evidence="2" key="1">
    <citation type="journal article" date="2022" name="IScience">
        <title>Evolution of zygomycete secretomes and the origins of terrestrial fungal ecologies.</title>
        <authorList>
            <person name="Chang Y."/>
            <person name="Wang Y."/>
            <person name="Mondo S."/>
            <person name="Ahrendt S."/>
            <person name="Andreopoulos W."/>
            <person name="Barry K."/>
            <person name="Beard J."/>
            <person name="Benny G.L."/>
            <person name="Blankenship S."/>
            <person name="Bonito G."/>
            <person name="Cuomo C."/>
            <person name="Desiro A."/>
            <person name="Gervers K.A."/>
            <person name="Hundley H."/>
            <person name="Kuo A."/>
            <person name="LaButti K."/>
            <person name="Lang B.F."/>
            <person name="Lipzen A."/>
            <person name="O'Donnell K."/>
            <person name="Pangilinan J."/>
            <person name="Reynolds N."/>
            <person name="Sandor L."/>
            <person name="Smith M.E."/>
            <person name="Tsang A."/>
            <person name="Grigoriev I.V."/>
            <person name="Stajich J.E."/>
            <person name="Spatafora J.W."/>
        </authorList>
    </citation>
    <scope>NUCLEOTIDE SEQUENCE</scope>
    <source>
        <strain evidence="2">RSA 2281</strain>
    </source>
</reference>
<reference evidence="2" key="2">
    <citation type="submission" date="2023-02" db="EMBL/GenBank/DDBJ databases">
        <authorList>
            <consortium name="DOE Joint Genome Institute"/>
            <person name="Mondo S.J."/>
            <person name="Chang Y."/>
            <person name="Wang Y."/>
            <person name="Ahrendt S."/>
            <person name="Andreopoulos W."/>
            <person name="Barry K."/>
            <person name="Beard J."/>
            <person name="Benny G.L."/>
            <person name="Blankenship S."/>
            <person name="Bonito G."/>
            <person name="Cuomo C."/>
            <person name="Desiro A."/>
            <person name="Gervers K.A."/>
            <person name="Hundley H."/>
            <person name="Kuo A."/>
            <person name="LaButti K."/>
            <person name="Lang B.F."/>
            <person name="Lipzen A."/>
            <person name="O'Donnell K."/>
            <person name="Pangilinan J."/>
            <person name="Reynolds N."/>
            <person name="Sandor L."/>
            <person name="Smith M.W."/>
            <person name="Tsang A."/>
            <person name="Grigoriev I.V."/>
            <person name="Stajich J.E."/>
            <person name="Spatafora J.W."/>
        </authorList>
    </citation>
    <scope>NUCLEOTIDE SEQUENCE</scope>
    <source>
        <strain evidence="2">RSA 2281</strain>
    </source>
</reference>
<feature type="compositionally biased region" description="Low complexity" evidence="1">
    <location>
        <begin position="72"/>
        <end position="100"/>
    </location>
</feature>
<feature type="region of interest" description="Disordered" evidence="1">
    <location>
        <begin position="138"/>
        <end position="173"/>
    </location>
</feature>
<dbReference type="EMBL" id="JAIXMP010000015">
    <property type="protein sequence ID" value="KAI9261386.1"/>
    <property type="molecule type" value="Genomic_DNA"/>
</dbReference>
<feature type="region of interest" description="Disordered" evidence="1">
    <location>
        <begin position="542"/>
        <end position="620"/>
    </location>
</feature>
<accession>A0AAD5PD05</accession>
<evidence type="ECO:0000313" key="3">
    <source>
        <dbReference type="Proteomes" id="UP001209540"/>
    </source>
</evidence>
<proteinExistence type="predicted"/>
<protein>
    <submittedName>
        <fullName evidence="2">Uncharacterized protein</fullName>
    </submittedName>
</protein>
<feature type="region of interest" description="Disordered" evidence="1">
    <location>
        <begin position="364"/>
        <end position="384"/>
    </location>
</feature>
<feature type="compositionally biased region" description="Low complexity" evidence="1">
    <location>
        <begin position="107"/>
        <end position="120"/>
    </location>
</feature>
<feature type="region of interest" description="Disordered" evidence="1">
    <location>
        <begin position="698"/>
        <end position="753"/>
    </location>
</feature>
<feature type="compositionally biased region" description="Low complexity" evidence="1">
    <location>
        <begin position="700"/>
        <end position="718"/>
    </location>
</feature>
<gene>
    <name evidence="2" type="ORF">BDA99DRAFT_581667</name>
</gene>
<name>A0AAD5PD05_9FUNG</name>
<feature type="region of interest" description="Disordered" evidence="1">
    <location>
        <begin position="224"/>
        <end position="250"/>
    </location>
</feature>
<feature type="compositionally biased region" description="Polar residues" evidence="1">
    <location>
        <begin position="581"/>
        <end position="591"/>
    </location>
</feature>
<feature type="region of interest" description="Disordered" evidence="1">
    <location>
        <begin position="664"/>
        <end position="685"/>
    </location>
</feature>
<feature type="region of interest" description="Disordered" evidence="1">
    <location>
        <begin position="62"/>
        <end position="120"/>
    </location>
</feature>
<keyword evidence="3" id="KW-1185">Reference proteome</keyword>
<feature type="compositionally biased region" description="Low complexity" evidence="1">
    <location>
        <begin position="555"/>
        <end position="580"/>
    </location>
</feature>
<comment type="caution">
    <text evidence="2">The sequence shown here is derived from an EMBL/GenBank/DDBJ whole genome shotgun (WGS) entry which is preliminary data.</text>
</comment>
<evidence type="ECO:0000256" key="1">
    <source>
        <dbReference type="SAM" id="MobiDB-lite"/>
    </source>
</evidence>
<organism evidence="2 3">
    <name type="scientific">Phascolomyces articulosus</name>
    <dbReference type="NCBI Taxonomy" id="60185"/>
    <lineage>
        <taxon>Eukaryota</taxon>
        <taxon>Fungi</taxon>
        <taxon>Fungi incertae sedis</taxon>
        <taxon>Mucoromycota</taxon>
        <taxon>Mucoromycotina</taxon>
        <taxon>Mucoromycetes</taxon>
        <taxon>Mucorales</taxon>
        <taxon>Lichtheimiaceae</taxon>
        <taxon>Phascolomyces</taxon>
    </lineage>
</organism>
<evidence type="ECO:0000313" key="2">
    <source>
        <dbReference type="EMBL" id="KAI9261386.1"/>
    </source>
</evidence>
<feature type="compositionally biased region" description="Low complexity" evidence="1">
    <location>
        <begin position="611"/>
        <end position="620"/>
    </location>
</feature>
<feature type="compositionally biased region" description="Pro residues" evidence="1">
    <location>
        <begin position="594"/>
        <end position="610"/>
    </location>
</feature>
<feature type="compositionally biased region" description="Low complexity" evidence="1">
    <location>
        <begin position="138"/>
        <end position="158"/>
    </location>
</feature>
<dbReference type="AlphaFoldDB" id="A0AAD5PD05"/>